<proteinExistence type="predicted"/>
<dbReference type="Gene3D" id="3.40.1360.10">
    <property type="match status" value="1"/>
</dbReference>
<gene>
    <name evidence="1" type="ORF">TAF16_1847</name>
</gene>
<dbReference type="EMBL" id="LUCQ01000105">
    <property type="protein sequence ID" value="OAO78580.1"/>
    <property type="molecule type" value="Genomic_DNA"/>
</dbReference>
<dbReference type="AlphaFoldDB" id="A0A178TB35"/>
<comment type="caution">
    <text evidence="1">The sequence shown here is derived from an EMBL/GenBank/DDBJ whole genome shotgun (WGS) entry which is preliminary data.</text>
</comment>
<evidence type="ECO:0008006" key="3">
    <source>
        <dbReference type="Google" id="ProtNLM"/>
    </source>
</evidence>
<evidence type="ECO:0000313" key="2">
    <source>
        <dbReference type="Proteomes" id="UP000078336"/>
    </source>
</evidence>
<dbReference type="GO" id="GO:0003677">
    <property type="term" value="F:DNA binding"/>
    <property type="evidence" value="ECO:0007669"/>
    <property type="project" value="InterPro"/>
</dbReference>
<accession>A0A178TB35</accession>
<protein>
    <recommendedName>
        <fullName evidence="3">DNA primase</fullName>
    </recommendedName>
</protein>
<dbReference type="OrthoDB" id="2327166at2"/>
<dbReference type="GO" id="GO:0006260">
    <property type="term" value="P:DNA replication"/>
    <property type="evidence" value="ECO:0007669"/>
    <property type="project" value="InterPro"/>
</dbReference>
<dbReference type="InterPro" id="IPR036977">
    <property type="entry name" value="DNA_primase_Znf_CHC2"/>
</dbReference>
<sequence length="368" mass="43375">MVLDKEKIRESLTENDIELILLDLGSDKPKHDSKDNLIFTTVCHGGHKHKLYYYNETKLFHCYTDCSESFDIYSLVMKAKKQQGKDLTFYQAIQYVANLTGKHYSADSTLQKAESNLINDWEWINRFKKKEKINPVLPKYDTKVMDIFIHKPHELWLDEGISYETMKKFNICYYQREERIVIPHYSIDGDLVGIRSRALRQEDIDAGKKYMPLYIENRLYNHPTIYNLYGLHKTKEAIKRLKKVAIFEAEKSVLKCEDYYGEDNFSVAVCSSNISNYHRDLLISLGVEEVFLCFDKEFENHESEEAYEYAKKIMKFAQKFAPYARVYILWDEWGLLELKDSPADKGREVLETLMKRKYEVGTISEVAI</sequence>
<keyword evidence="2" id="KW-1185">Reference proteome</keyword>
<name>A0A178TB35_9BACL</name>
<dbReference type="Proteomes" id="UP000078336">
    <property type="component" value="Unassembled WGS sequence"/>
</dbReference>
<reference evidence="1 2" key="1">
    <citation type="submission" date="2016-03" db="EMBL/GenBank/DDBJ databases">
        <title>Spore heat resistance.</title>
        <authorList>
            <person name="Boekhorst J."/>
            <person name="Berendsen E.M."/>
            <person name="Wells-Bennik M.H."/>
            <person name="Kuipers O.P."/>
        </authorList>
    </citation>
    <scope>NUCLEOTIDE SEQUENCE [LARGE SCALE GENOMIC DNA]</scope>
    <source>
        <strain evidence="1 2">AF16</strain>
    </source>
</reference>
<dbReference type="Gene3D" id="3.90.580.10">
    <property type="entry name" value="Zinc finger, CHC2-type domain"/>
    <property type="match status" value="1"/>
</dbReference>
<dbReference type="GO" id="GO:0008270">
    <property type="term" value="F:zinc ion binding"/>
    <property type="evidence" value="ECO:0007669"/>
    <property type="project" value="InterPro"/>
</dbReference>
<dbReference type="SUPFAM" id="SSF56731">
    <property type="entry name" value="DNA primase core"/>
    <property type="match status" value="1"/>
</dbReference>
<dbReference type="RefSeq" id="WP_064214328.1">
    <property type="nucleotide sequence ID" value="NZ_LUCQ01000105.1"/>
</dbReference>
<organism evidence="1 2">
    <name type="scientific">Anoxybacillus flavithermus</name>
    <dbReference type="NCBI Taxonomy" id="33934"/>
    <lineage>
        <taxon>Bacteria</taxon>
        <taxon>Bacillati</taxon>
        <taxon>Bacillota</taxon>
        <taxon>Bacilli</taxon>
        <taxon>Bacillales</taxon>
        <taxon>Anoxybacillaceae</taxon>
        <taxon>Anoxybacillus</taxon>
    </lineage>
</organism>
<dbReference type="PATRIC" id="fig|33934.7.peg.910"/>
<dbReference type="SUPFAM" id="SSF57783">
    <property type="entry name" value="Zinc beta-ribbon"/>
    <property type="match status" value="1"/>
</dbReference>
<evidence type="ECO:0000313" key="1">
    <source>
        <dbReference type="EMBL" id="OAO78580.1"/>
    </source>
</evidence>